<accession>B3P340</accession>
<evidence type="ECO:0000256" key="2">
    <source>
        <dbReference type="ARBA" id="ARBA00024195"/>
    </source>
</evidence>
<evidence type="ECO:0000256" key="3">
    <source>
        <dbReference type="SAM" id="SignalP"/>
    </source>
</evidence>
<dbReference type="eggNOG" id="KOG3627">
    <property type="taxonomic scope" value="Eukaryota"/>
</dbReference>
<feature type="signal peptide" evidence="3">
    <location>
        <begin position="1"/>
        <end position="18"/>
    </location>
</feature>
<dbReference type="Pfam" id="PF00089">
    <property type="entry name" value="Trypsin"/>
    <property type="match status" value="1"/>
</dbReference>
<keyword evidence="3" id="KW-0732">Signal</keyword>
<dbReference type="InterPro" id="IPR051487">
    <property type="entry name" value="Ser/Thr_Proteases_Immune/Dev"/>
</dbReference>
<dbReference type="HOGENOM" id="CLU_006842_0_3_1"/>
<evidence type="ECO:0000256" key="1">
    <source>
        <dbReference type="ARBA" id="ARBA00023157"/>
    </source>
</evidence>
<dbReference type="SMART" id="SM00020">
    <property type="entry name" value="Tryp_SPc"/>
    <property type="match status" value="1"/>
</dbReference>
<dbReference type="PROSITE" id="PS00134">
    <property type="entry name" value="TRYPSIN_HIS"/>
    <property type="match status" value="1"/>
</dbReference>
<evidence type="ECO:0000313" key="6">
    <source>
        <dbReference type="Proteomes" id="UP000008711"/>
    </source>
</evidence>
<dbReference type="GO" id="GO:0006508">
    <property type="term" value="P:proteolysis"/>
    <property type="evidence" value="ECO:0007669"/>
    <property type="project" value="InterPro"/>
</dbReference>
<dbReference type="Gene3D" id="2.40.10.10">
    <property type="entry name" value="Trypsin-like serine proteases"/>
    <property type="match status" value="1"/>
</dbReference>
<dbReference type="AlphaFoldDB" id="B3P340"/>
<gene>
    <name evidence="5" type="primary">Dere\GG24066</name>
    <name evidence="5" type="ORF">Dere_GG24066</name>
</gene>
<dbReference type="EMBL" id="CH954181">
    <property type="protein sequence ID" value="EDV48354.1"/>
    <property type="molecule type" value="Genomic_DNA"/>
</dbReference>
<dbReference type="KEGG" id="der:6553521"/>
<dbReference type="PANTHER" id="PTHR24256">
    <property type="entry name" value="TRYPTASE-RELATED"/>
    <property type="match status" value="1"/>
</dbReference>
<dbReference type="InterPro" id="IPR001254">
    <property type="entry name" value="Trypsin_dom"/>
</dbReference>
<reference evidence="5 6" key="2">
    <citation type="journal article" date="2008" name="Bioinformatics">
        <title>Assembly reconciliation.</title>
        <authorList>
            <person name="Zimin A.V."/>
            <person name="Smith D.R."/>
            <person name="Sutton G."/>
            <person name="Yorke J.A."/>
        </authorList>
    </citation>
    <scope>NUCLEOTIDE SEQUENCE [LARGE SCALE GENOMIC DNA]</scope>
    <source>
        <strain evidence="5 6">TSC#14021-0224.01</strain>
    </source>
</reference>
<dbReference type="OrthoDB" id="6732254at2759"/>
<dbReference type="InterPro" id="IPR018114">
    <property type="entry name" value="TRYPSIN_HIS"/>
</dbReference>
<evidence type="ECO:0000313" key="5">
    <source>
        <dbReference type="EMBL" id="EDV48354.1"/>
    </source>
</evidence>
<evidence type="ECO:0000259" key="4">
    <source>
        <dbReference type="PROSITE" id="PS50240"/>
    </source>
</evidence>
<name>B3P340_DROER</name>
<dbReference type="InterPro" id="IPR043504">
    <property type="entry name" value="Peptidase_S1_PA_chymotrypsin"/>
</dbReference>
<keyword evidence="1" id="KW-1015">Disulfide bond</keyword>
<feature type="domain" description="Peptidase S1" evidence="4">
    <location>
        <begin position="62"/>
        <end position="308"/>
    </location>
</feature>
<dbReference type="InterPro" id="IPR009003">
    <property type="entry name" value="Peptidase_S1_PA"/>
</dbReference>
<keyword evidence="6" id="KW-1185">Reference proteome</keyword>
<dbReference type="Proteomes" id="UP000008711">
    <property type="component" value="Unassembled WGS sequence"/>
</dbReference>
<dbReference type="SUPFAM" id="SSF50494">
    <property type="entry name" value="Trypsin-like serine proteases"/>
    <property type="match status" value="1"/>
</dbReference>
<organism evidence="5 6">
    <name type="scientific">Drosophila erecta</name>
    <name type="common">Fruit fly</name>
    <dbReference type="NCBI Taxonomy" id="7220"/>
    <lineage>
        <taxon>Eukaryota</taxon>
        <taxon>Metazoa</taxon>
        <taxon>Ecdysozoa</taxon>
        <taxon>Arthropoda</taxon>
        <taxon>Hexapoda</taxon>
        <taxon>Insecta</taxon>
        <taxon>Pterygota</taxon>
        <taxon>Neoptera</taxon>
        <taxon>Endopterygota</taxon>
        <taxon>Diptera</taxon>
        <taxon>Brachycera</taxon>
        <taxon>Muscomorpha</taxon>
        <taxon>Ephydroidea</taxon>
        <taxon>Drosophilidae</taxon>
        <taxon>Drosophila</taxon>
        <taxon>Sophophora</taxon>
    </lineage>
</organism>
<reference evidence="5 6" key="1">
    <citation type="journal article" date="2007" name="Nature">
        <title>Evolution of genes and genomes on the Drosophila phylogeny.</title>
        <authorList>
            <consortium name="Drosophila 12 Genomes Consortium"/>
            <person name="Clark A.G."/>
            <person name="Eisen M.B."/>
            <person name="Smith D.R."/>
            <person name="Bergman C.M."/>
            <person name="Oliver B."/>
            <person name="Markow T.A."/>
            <person name="Kaufman T.C."/>
            <person name="Kellis M."/>
            <person name="Gelbart W."/>
            <person name="Iyer V.N."/>
            <person name="Pollard D.A."/>
            <person name="Sackton T.B."/>
            <person name="Larracuente A.M."/>
            <person name="Singh N.D."/>
            <person name="Abad J.P."/>
            <person name="Abt D.N."/>
            <person name="Adryan B."/>
            <person name="Aguade M."/>
            <person name="Akashi H."/>
            <person name="Anderson W.W."/>
            <person name="Aquadro C.F."/>
            <person name="Ardell D.H."/>
            <person name="Arguello R."/>
            <person name="Artieri C.G."/>
            <person name="Barbash D.A."/>
            <person name="Barker D."/>
            <person name="Barsanti P."/>
            <person name="Batterham P."/>
            <person name="Batzoglou S."/>
            <person name="Begun D."/>
            <person name="Bhutkar A."/>
            <person name="Blanco E."/>
            <person name="Bosak S.A."/>
            <person name="Bradley R.K."/>
            <person name="Brand A.D."/>
            <person name="Brent M.R."/>
            <person name="Brooks A.N."/>
            <person name="Brown R.H."/>
            <person name="Butlin R.K."/>
            <person name="Caggese C."/>
            <person name="Calvi B.R."/>
            <person name="Bernardo de Carvalho A."/>
            <person name="Caspi A."/>
            <person name="Castrezana S."/>
            <person name="Celniker S.E."/>
            <person name="Chang J.L."/>
            <person name="Chapple C."/>
            <person name="Chatterji S."/>
            <person name="Chinwalla A."/>
            <person name="Civetta A."/>
            <person name="Clifton S.W."/>
            <person name="Comeron J.M."/>
            <person name="Costello J.C."/>
            <person name="Coyne J.A."/>
            <person name="Daub J."/>
            <person name="David R.G."/>
            <person name="Delcher A.L."/>
            <person name="Delehaunty K."/>
            <person name="Do C.B."/>
            <person name="Ebling H."/>
            <person name="Edwards K."/>
            <person name="Eickbush T."/>
            <person name="Evans J.D."/>
            <person name="Filipski A."/>
            <person name="Findeiss S."/>
            <person name="Freyhult E."/>
            <person name="Fulton L."/>
            <person name="Fulton R."/>
            <person name="Garcia A.C."/>
            <person name="Gardiner A."/>
            <person name="Garfield D.A."/>
            <person name="Garvin B.E."/>
            <person name="Gibson G."/>
            <person name="Gilbert D."/>
            <person name="Gnerre S."/>
            <person name="Godfrey J."/>
            <person name="Good R."/>
            <person name="Gotea V."/>
            <person name="Gravely B."/>
            <person name="Greenberg A.J."/>
            <person name="Griffiths-Jones S."/>
            <person name="Gross S."/>
            <person name="Guigo R."/>
            <person name="Gustafson E.A."/>
            <person name="Haerty W."/>
            <person name="Hahn M.W."/>
            <person name="Halligan D.L."/>
            <person name="Halpern A.L."/>
            <person name="Halter G.M."/>
            <person name="Han M.V."/>
            <person name="Heger A."/>
            <person name="Hillier L."/>
            <person name="Hinrichs A.S."/>
            <person name="Holmes I."/>
            <person name="Hoskins R.A."/>
            <person name="Hubisz M.J."/>
            <person name="Hultmark D."/>
            <person name="Huntley M.A."/>
            <person name="Jaffe D.B."/>
            <person name="Jagadeeshan S."/>
            <person name="Jeck W.R."/>
            <person name="Johnson J."/>
            <person name="Jones C.D."/>
            <person name="Jordan W.C."/>
            <person name="Karpen G.H."/>
            <person name="Kataoka E."/>
            <person name="Keightley P.D."/>
            <person name="Kheradpour P."/>
            <person name="Kirkness E.F."/>
            <person name="Koerich L.B."/>
            <person name="Kristiansen K."/>
            <person name="Kudrna D."/>
            <person name="Kulathinal R.J."/>
            <person name="Kumar S."/>
            <person name="Kwok R."/>
            <person name="Lander E."/>
            <person name="Langley C.H."/>
            <person name="Lapoint R."/>
            <person name="Lazzaro B.P."/>
            <person name="Lee S.J."/>
            <person name="Levesque L."/>
            <person name="Li R."/>
            <person name="Lin C.F."/>
            <person name="Lin M.F."/>
            <person name="Lindblad-Toh K."/>
            <person name="Llopart A."/>
            <person name="Long M."/>
            <person name="Low L."/>
            <person name="Lozovsky E."/>
            <person name="Lu J."/>
            <person name="Luo M."/>
            <person name="Machado C.A."/>
            <person name="Makalowski W."/>
            <person name="Marzo M."/>
            <person name="Matsuda M."/>
            <person name="Matzkin L."/>
            <person name="McAllister B."/>
            <person name="McBride C.S."/>
            <person name="McKernan B."/>
            <person name="McKernan K."/>
            <person name="Mendez-Lago M."/>
            <person name="Minx P."/>
            <person name="Mollenhauer M.U."/>
            <person name="Montooth K."/>
            <person name="Mount S.M."/>
            <person name="Mu X."/>
            <person name="Myers E."/>
            <person name="Negre B."/>
            <person name="Newfeld S."/>
            <person name="Nielsen R."/>
            <person name="Noor M.A."/>
            <person name="O'Grady P."/>
            <person name="Pachter L."/>
            <person name="Papaceit M."/>
            <person name="Parisi M.J."/>
            <person name="Parisi M."/>
            <person name="Parts L."/>
            <person name="Pedersen J.S."/>
            <person name="Pesole G."/>
            <person name="Phillippy A.M."/>
            <person name="Ponting C.P."/>
            <person name="Pop M."/>
            <person name="Porcelli D."/>
            <person name="Powell J.R."/>
            <person name="Prohaska S."/>
            <person name="Pruitt K."/>
            <person name="Puig M."/>
            <person name="Quesneville H."/>
            <person name="Ram K.R."/>
            <person name="Rand D."/>
            <person name="Rasmussen M.D."/>
            <person name="Reed L.K."/>
            <person name="Reenan R."/>
            <person name="Reily A."/>
            <person name="Remington K.A."/>
            <person name="Rieger T.T."/>
            <person name="Ritchie M.G."/>
            <person name="Robin C."/>
            <person name="Rogers Y.H."/>
            <person name="Rohde C."/>
            <person name="Rozas J."/>
            <person name="Rubenfield M.J."/>
            <person name="Ruiz A."/>
            <person name="Russo S."/>
            <person name="Salzberg S.L."/>
            <person name="Sanchez-Gracia A."/>
            <person name="Saranga D.J."/>
            <person name="Sato H."/>
            <person name="Schaeffer S.W."/>
            <person name="Schatz M.C."/>
            <person name="Schlenke T."/>
            <person name="Schwartz R."/>
            <person name="Segarra C."/>
            <person name="Singh R.S."/>
            <person name="Sirot L."/>
            <person name="Sirota M."/>
            <person name="Sisneros N.B."/>
            <person name="Smith C.D."/>
            <person name="Smith T.F."/>
            <person name="Spieth J."/>
            <person name="Stage D.E."/>
            <person name="Stark A."/>
            <person name="Stephan W."/>
            <person name="Strausberg R.L."/>
            <person name="Strempel S."/>
            <person name="Sturgill D."/>
            <person name="Sutton G."/>
            <person name="Sutton G.G."/>
            <person name="Tao W."/>
            <person name="Teichmann S."/>
            <person name="Tobari Y.N."/>
            <person name="Tomimura Y."/>
            <person name="Tsolas J.M."/>
            <person name="Valente V.L."/>
            <person name="Venter E."/>
            <person name="Venter J.C."/>
            <person name="Vicario S."/>
            <person name="Vieira F.G."/>
            <person name="Vilella A.J."/>
            <person name="Villasante A."/>
            <person name="Walenz B."/>
            <person name="Wang J."/>
            <person name="Wasserman M."/>
            <person name="Watts T."/>
            <person name="Wilson D."/>
            <person name="Wilson R.K."/>
            <person name="Wing R.A."/>
            <person name="Wolfner M.F."/>
            <person name="Wong A."/>
            <person name="Wong G.K."/>
            <person name="Wu C.I."/>
            <person name="Wu G."/>
            <person name="Yamamoto D."/>
            <person name="Yang H.P."/>
            <person name="Yang S.P."/>
            <person name="Yorke J.A."/>
            <person name="Yoshida K."/>
            <person name="Zdobnov E."/>
            <person name="Zhang P."/>
            <person name="Zhang Y."/>
            <person name="Zimin A.V."/>
            <person name="Baldwin J."/>
            <person name="Abdouelleil A."/>
            <person name="Abdulkadir J."/>
            <person name="Abebe A."/>
            <person name="Abera B."/>
            <person name="Abreu J."/>
            <person name="Acer S.C."/>
            <person name="Aftuck L."/>
            <person name="Alexander A."/>
            <person name="An P."/>
            <person name="Anderson E."/>
            <person name="Anderson S."/>
            <person name="Arachi H."/>
            <person name="Azer M."/>
            <person name="Bachantsang P."/>
            <person name="Barry A."/>
            <person name="Bayul T."/>
            <person name="Berlin A."/>
            <person name="Bessette D."/>
            <person name="Bloom T."/>
            <person name="Blye J."/>
            <person name="Boguslavskiy L."/>
            <person name="Bonnet C."/>
            <person name="Boukhgalter B."/>
            <person name="Bourzgui I."/>
            <person name="Brown A."/>
            <person name="Cahill P."/>
            <person name="Channer S."/>
            <person name="Cheshatsang Y."/>
            <person name="Chuda L."/>
            <person name="Citroen M."/>
            <person name="Collymore A."/>
            <person name="Cooke P."/>
            <person name="Costello M."/>
            <person name="D'Aco K."/>
            <person name="Daza R."/>
            <person name="De Haan G."/>
            <person name="DeGray S."/>
            <person name="DeMaso C."/>
            <person name="Dhargay N."/>
            <person name="Dooley K."/>
            <person name="Dooley E."/>
            <person name="Doricent M."/>
            <person name="Dorje P."/>
            <person name="Dorjee K."/>
            <person name="Dupes A."/>
            <person name="Elong R."/>
            <person name="Falk J."/>
            <person name="Farina A."/>
            <person name="Faro S."/>
            <person name="Ferguson D."/>
            <person name="Fisher S."/>
            <person name="Foley C.D."/>
            <person name="Franke A."/>
            <person name="Friedrich D."/>
            <person name="Gadbois L."/>
            <person name="Gearin G."/>
            <person name="Gearin C.R."/>
            <person name="Giannoukos G."/>
            <person name="Goode T."/>
            <person name="Graham J."/>
            <person name="Grandbois E."/>
            <person name="Grewal S."/>
            <person name="Gyaltsen K."/>
            <person name="Hafez N."/>
            <person name="Hagos B."/>
            <person name="Hall J."/>
            <person name="Henson C."/>
            <person name="Hollinger A."/>
            <person name="Honan T."/>
            <person name="Huard M.D."/>
            <person name="Hughes L."/>
            <person name="Hurhula B."/>
            <person name="Husby M.E."/>
            <person name="Kamat A."/>
            <person name="Kanga B."/>
            <person name="Kashin S."/>
            <person name="Khazanovich D."/>
            <person name="Kisner P."/>
            <person name="Lance K."/>
            <person name="Lara M."/>
            <person name="Lee W."/>
            <person name="Lennon N."/>
            <person name="Letendre F."/>
            <person name="LeVine R."/>
            <person name="Lipovsky A."/>
            <person name="Liu X."/>
            <person name="Liu J."/>
            <person name="Liu S."/>
            <person name="Lokyitsang T."/>
            <person name="Lokyitsang Y."/>
            <person name="Lubonja R."/>
            <person name="Lui A."/>
            <person name="MacDonald P."/>
            <person name="Magnisalis V."/>
            <person name="Maru K."/>
            <person name="Matthews C."/>
            <person name="McCusker W."/>
            <person name="McDonough S."/>
            <person name="Mehta T."/>
            <person name="Meldrim J."/>
            <person name="Meneus L."/>
            <person name="Mihai O."/>
            <person name="Mihalev A."/>
            <person name="Mihova T."/>
            <person name="Mittelman R."/>
            <person name="Mlenga V."/>
            <person name="Montmayeur A."/>
            <person name="Mulrain L."/>
            <person name="Navidi A."/>
            <person name="Naylor J."/>
            <person name="Negash T."/>
            <person name="Nguyen T."/>
            <person name="Nguyen N."/>
            <person name="Nicol R."/>
            <person name="Norbu C."/>
            <person name="Norbu N."/>
            <person name="Novod N."/>
            <person name="O'Neill B."/>
            <person name="Osman S."/>
            <person name="Markiewicz E."/>
            <person name="Oyono O.L."/>
            <person name="Patti C."/>
            <person name="Phunkhang P."/>
            <person name="Pierre F."/>
            <person name="Priest M."/>
            <person name="Raghuraman S."/>
            <person name="Rege F."/>
            <person name="Reyes R."/>
            <person name="Rise C."/>
            <person name="Rogov P."/>
            <person name="Ross K."/>
            <person name="Ryan E."/>
            <person name="Settipalli S."/>
            <person name="Shea T."/>
            <person name="Sherpa N."/>
            <person name="Shi L."/>
            <person name="Shih D."/>
            <person name="Sparrow T."/>
            <person name="Spaulding J."/>
            <person name="Stalker J."/>
            <person name="Stange-Thomann N."/>
            <person name="Stavropoulos S."/>
            <person name="Stone C."/>
            <person name="Strader C."/>
            <person name="Tesfaye S."/>
            <person name="Thomson T."/>
            <person name="Thoulutsang Y."/>
            <person name="Thoulutsang D."/>
            <person name="Topham K."/>
            <person name="Topping I."/>
            <person name="Tsamla T."/>
            <person name="Vassiliev H."/>
            <person name="Vo A."/>
            <person name="Wangchuk T."/>
            <person name="Wangdi T."/>
            <person name="Weiand M."/>
            <person name="Wilkinson J."/>
            <person name="Wilson A."/>
            <person name="Yadav S."/>
            <person name="Young G."/>
            <person name="Yu Q."/>
            <person name="Zembek L."/>
            <person name="Zhong D."/>
            <person name="Zimmer A."/>
            <person name="Zwirko Z."/>
            <person name="Jaffe D.B."/>
            <person name="Alvarez P."/>
            <person name="Brockman W."/>
            <person name="Butler J."/>
            <person name="Chin C."/>
            <person name="Gnerre S."/>
            <person name="Grabherr M."/>
            <person name="Kleber M."/>
            <person name="Mauceli E."/>
            <person name="MacCallum I."/>
        </authorList>
    </citation>
    <scope>NUCLEOTIDE SEQUENCE [LARGE SCALE GENOMIC DNA]</scope>
    <source>
        <strain evidence="5 6">TSC#14021-0224.01</strain>
    </source>
</reference>
<dbReference type="OMA" id="GTPRKFH"/>
<protein>
    <submittedName>
        <fullName evidence="5">GG24066</fullName>
    </submittedName>
</protein>
<proteinExistence type="inferred from homology"/>
<dbReference type="FunFam" id="2.40.10.10:FF:000068">
    <property type="entry name" value="transmembrane protease serine 2"/>
    <property type="match status" value="1"/>
</dbReference>
<dbReference type="PhylomeDB" id="B3P340"/>
<sequence length="309" mass="34100">MPFPLLLMLLCEYPGIIAFTAARTCACSLAGNYVVPASSVSSPDVLVFARNFDIWPTPLEGWIDGQECGIFNEKQYKSDNIVAEPTEHPWVGRIVTANKDGTNQLLCVGILIDSRRVVTAAHCVLNENSEDIYGVVFGDSDYSNHNLVSAVSVHPDYTPKKFENDLAIIELTNDVVFSDLVRPICLPSAEVPRSEASNSELIVAGYEGPSFTRREKQTQRLGKRIKMGYTRIDSKECNSKQADFPEELICGHSDRSSLSGSALTEASGTPRKFHLIGIAVAGIFSSDLHYQGYLNIRPYLDWISKNSLM</sequence>
<comment type="similarity">
    <text evidence="2">Belongs to the peptidase S1 family. CLIP subfamily.</text>
</comment>
<dbReference type="GO" id="GO:0004252">
    <property type="term" value="F:serine-type endopeptidase activity"/>
    <property type="evidence" value="ECO:0007669"/>
    <property type="project" value="InterPro"/>
</dbReference>
<dbReference type="MEROPS" id="S01.A18"/>
<feature type="chain" id="PRO_5002796052" evidence="3">
    <location>
        <begin position="19"/>
        <end position="309"/>
    </location>
</feature>
<dbReference type="PROSITE" id="PS50240">
    <property type="entry name" value="TRYPSIN_DOM"/>
    <property type="match status" value="1"/>
</dbReference>